<evidence type="ECO:0000313" key="2">
    <source>
        <dbReference type="EMBL" id="UVW34907.1"/>
    </source>
</evidence>
<proteinExistence type="predicted"/>
<dbReference type="PANTHER" id="PTHR42860:SF1">
    <property type="entry name" value="VITAMIN B12-BINDING PROTEIN"/>
    <property type="match status" value="1"/>
</dbReference>
<organism evidence="2 3">
    <name type="scientific">SAR92 clade bacterium H455</name>
    <dbReference type="NCBI Taxonomy" id="2974818"/>
    <lineage>
        <taxon>Bacteria</taxon>
        <taxon>Pseudomonadati</taxon>
        <taxon>Pseudomonadota</taxon>
        <taxon>Gammaproteobacteria</taxon>
        <taxon>Cellvibrionales</taxon>
        <taxon>Porticoccaceae</taxon>
        <taxon>SAR92 clade</taxon>
    </lineage>
</organism>
<name>A0ABY5TMA6_9GAMM</name>
<evidence type="ECO:0000313" key="3">
    <source>
        <dbReference type="Proteomes" id="UP001059934"/>
    </source>
</evidence>
<dbReference type="InterPro" id="IPR002491">
    <property type="entry name" value="ABC_transptr_periplasmic_BD"/>
</dbReference>
<dbReference type="InterPro" id="IPR051030">
    <property type="entry name" value="Vitamin_B12-ABC_binding"/>
</dbReference>
<accession>A0ABY5TMA6</accession>
<protein>
    <submittedName>
        <fullName evidence="2">Cobalamin-binding protein</fullName>
    </submittedName>
</protein>
<keyword evidence="3" id="KW-1185">Reference proteome</keyword>
<dbReference type="Gene3D" id="3.40.50.1980">
    <property type="entry name" value="Nitrogenase molybdenum iron protein domain"/>
    <property type="match status" value="2"/>
</dbReference>
<dbReference type="PANTHER" id="PTHR42860">
    <property type="entry name" value="VITAMIN B12-BINDING PROTEIN"/>
    <property type="match status" value="1"/>
</dbReference>
<feature type="domain" description="Fe/B12 periplasmic-binding" evidence="1">
    <location>
        <begin position="3"/>
        <end position="252"/>
    </location>
</feature>
<sequence length="305" mass="33213">MKIVSLLPSATELVCGLGLREQLVGVSHECDYPPSVVGLPILTSSRIPEGLSSDEIDRLVTDQLKNDQALYDLIMETLIDLAPDLIVTQALCDVCAVSGNDVAKAIGSLPGNPQVINLEPICLDDVLETVTLLAEAANRLEQGKSYAAELRGRIDEVAGRSETIPLSFKPRVALLDWLDPLFDGGHWSPEIIDLAGGIPVFGDKREPSQRREWQDLIDAEPDIIFIALCGFNVQRSMQDVELFLKTEGFAELQQRSGTQVYLVDGNAYFSRPGPRLVDALEIMANALHPTIHPLPAGMPAALKQI</sequence>
<dbReference type="CDD" id="cd01144">
    <property type="entry name" value="BtuF"/>
    <property type="match status" value="1"/>
</dbReference>
<reference evidence="2" key="1">
    <citation type="submission" date="2022-08" db="EMBL/GenBank/DDBJ databases">
        <title>Catabolic pathway analysis in culturable SAR92 clade bacteria reveals their overlooked roles in DMSP degradation in coastal seas.</title>
        <authorList>
            <person name="He X."/>
            <person name="Zhang X."/>
            <person name="Zhang Y."/>
        </authorList>
    </citation>
    <scope>NUCLEOTIDE SEQUENCE</scope>
    <source>
        <strain evidence="2">H455</strain>
    </source>
</reference>
<dbReference type="Proteomes" id="UP001059934">
    <property type="component" value="Chromosome"/>
</dbReference>
<evidence type="ECO:0000259" key="1">
    <source>
        <dbReference type="Pfam" id="PF01497"/>
    </source>
</evidence>
<dbReference type="EMBL" id="CP103416">
    <property type="protein sequence ID" value="UVW34907.1"/>
    <property type="molecule type" value="Genomic_DNA"/>
</dbReference>
<gene>
    <name evidence="2" type="ORF">NYF23_12955</name>
</gene>
<dbReference type="Pfam" id="PF01497">
    <property type="entry name" value="Peripla_BP_2"/>
    <property type="match status" value="1"/>
</dbReference>
<dbReference type="SUPFAM" id="SSF53807">
    <property type="entry name" value="Helical backbone' metal receptor"/>
    <property type="match status" value="1"/>
</dbReference>